<gene>
    <name evidence="10" type="ORF">GCM10010503_45350</name>
</gene>
<feature type="compositionally biased region" description="Low complexity" evidence="7">
    <location>
        <begin position="27"/>
        <end position="41"/>
    </location>
</feature>
<dbReference type="SUPFAM" id="SSF51445">
    <property type="entry name" value="(Trans)glycosidases"/>
    <property type="match status" value="1"/>
</dbReference>
<feature type="chain" id="PRO_5037826429" description="Alpha-amylase" evidence="8">
    <location>
        <begin position="31"/>
        <end position="1034"/>
    </location>
</feature>
<dbReference type="Gene3D" id="2.60.40.1130">
    <property type="entry name" value="Rab geranylgeranyltransferase alpha-subunit, insert domain"/>
    <property type="match status" value="1"/>
</dbReference>
<dbReference type="SUPFAM" id="SSF81296">
    <property type="entry name" value="E set domains"/>
    <property type="match status" value="1"/>
</dbReference>
<sequence>MVGRNRRNAPALATALLVTALSPLAPPASAAGPAPAPPDALLAREPDRPSASTEQFYLALPDRFANGSPANDRGGLAGDRTATGYDPTDKDFFQGGDLKGITDRLDYIKGLGTTAIWLAPVFRNKPVTVRDGRATANYHGYAVTDFTSVDPHFGTQAELSELIDKAHAKGMKVFFDVITNHTADTVDYAEKRYGYRSKGAYPYLDTQGRPFDDSTGMRETDAAGAPYTPRVSTDPEDRKVPDWLNDPAMYHNRGNSTFAGESALYGDFLGMDDLWTERPEVVRGMEEIYQKWVGDFGVDGFRVDTAKNVDMAFWTQWATALDRYAARHGREDFFLFAEAFSADASITAPYVTQGRLDSTLDFPLQAAVRNFASRGGPAGDLAHVFAQDYRYSTDRTNAYSQVTFLGSHDMGRIGAFVAQDHPGADDAELLRRDRLAHELMFLSRGNPVIYSGDEQGFTGAGGDVDARQTMFASKVPDYLDDDEIGTTRTAASDAYDTDHPLYRAIAGLSRLTRQNPALRDGVQTERLSQDSVYAFSRTDVHQGRDYLVAFNNAAGDRTVTLPAGQTRTPYQALYGTKGTVHSDAEGDVTLTVPGLSAVVYRADRPLGTPADTPSLSLHAPAAGATGTVEISADVSGGAYDRVVFAAQTGDGAWQTLGTADHAPYRITQNIAADVPAGTPLRYKAVVVDSAGRTASDLAATTAGRAPVATKPTAARHWAVVHYRRADGDYTGLRLRTADGRTAAFDGRDAYGAFAWFAPSGGAAEIPFTVEKDGAADGPERTLDFAAAPEVWTAQGGTTVTATRPADAYPAPDPAKAVIHYHRPDGDYDGWGLHAWTGAAHPPEWNDPIRPVRRDSFGLVFEVALSDHADSLSYILHKKEEKDVPVDEALDFSLYGHEVWRVAGDPAYLTPSLGGAFGLDLTTSAATWLDDTTVVWRGTGAGVASQQLVYAPDGGITLRDGSLSDEGRWLRLNPARLTDAQRAAHPELADHQAFTVDPRDRGRIAEARASRQVIATQRGQDGALLGATTVDLPAH</sequence>
<dbReference type="InterPro" id="IPR005323">
    <property type="entry name" value="CBM41_pullulanase"/>
</dbReference>
<evidence type="ECO:0000256" key="6">
    <source>
        <dbReference type="ARBA" id="ARBA00023295"/>
    </source>
</evidence>
<dbReference type="GO" id="GO:0030246">
    <property type="term" value="F:carbohydrate binding"/>
    <property type="evidence" value="ECO:0007669"/>
    <property type="project" value="InterPro"/>
</dbReference>
<dbReference type="SUPFAM" id="SSF49452">
    <property type="entry name" value="Starch-binding domain-like"/>
    <property type="match status" value="2"/>
</dbReference>
<dbReference type="InterPro" id="IPR006047">
    <property type="entry name" value="GH13_cat_dom"/>
</dbReference>
<dbReference type="CDD" id="cd11339">
    <property type="entry name" value="AmyAc_bac_CMD_like_2"/>
    <property type="match status" value="1"/>
</dbReference>
<dbReference type="AlphaFoldDB" id="A0A918MSV2"/>
<dbReference type="InterPro" id="IPR006048">
    <property type="entry name" value="A-amylase/branching_C"/>
</dbReference>
<keyword evidence="6" id="KW-0326">Glycosidase</keyword>
<evidence type="ECO:0000256" key="5">
    <source>
        <dbReference type="ARBA" id="ARBA00022837"/>
    </source>
</evidence>
<feature type="compositionally biased region" description="Basic and acidic residues" evidence="7">
    <location>
        <begin position="210"/>
        <end position="221"/>
    </location>
</feature>
<dbReference type="InterPro" id="IPR013784">
    <property type="entry name" value="Carb-bd-like_fold"/>
</dbReference>
<keyword evidence="11" id="KW-1185">Reference proteome</keyword>
<name>A0A918MSV2_9ACTN</name>
<evidence type="ECO:0000256" key="1">
    <source>
        <dbReference type="ARBA" id="ARBA00008061"/>
    </source>
</evidence>
<evidence type="ECO:0000256" key="2">
    <source>
        <dbReference type="ARBA" id="ARBA00017303"/>
    </source>
</evidence>
<evidence type="ECO:0000256" key="4">
    <source>
        <dbReference type="ARBA" id="ARBA00022801"/>
    </source>
</evidence>
<dbReference type="PANTHER" id="PTHR10357">
    <property type="entry name" value="ALPHA-AMYLASE FAMILY MEMBER"/>
    <property type="match status" value="1"/>
</dbReference>
<dbReference type="Proteomes" id="UP000620224">
    <property type="component" value="Unassembled WGS sequence"/>
</dbReference>
<feature type="region of interest" description="Disordered" evidence="7">
    <location>
        <begin position="27"/>
        <end position="48"/>
    </location>
</feature>
<dbReference type="Gene3D" id="3.20.20.80">
    <property type="entry name" value="Glycosidases"/>
    <property type="match status" value="1"/>
</dbReference>
<keyword evidence="5" id="KW-0106">Calcium</keyword>
<evidence type="ECO:0000256" key="3">
    <source>
        <dbReference type="ARBA" id="ARBA00022729"/>
    </source>
</evidence>
<keyword evidence="4" id="KW-0378">Hydrolase</keyword>
<dbReference type="GO" id="GO:0043169">
    <property type="term" value="F:cation binding"/>
    <property type="evidence" value="ECO:0007669"/>
    <property type="project" value="InterPro"/>
</dbReference>
<evidence type="ECO:0000313" key="10">
    <source>
        <dbReference type="EMBL" id="GGW63229.1"/>
    </source>
</evidence>
<dbReference type="Pfam" id="PF02806">
    <property type="entry name" value="Alpha-amylase_C"/>
    <property type="match status" value="1"/>
</dbReference>
<accession>A0A918MSV2</accession>
<feature type="region of interest" description="Disordered" evidence="7">
    <location>
        <begin position="209"/>
        <end position="239"/>
    </location>
</feature>
<dbReference type="PANTHER" id="PTHR10357:SF209">
    <property type="entry name" value="PERIPLASMIC ALPHA-AMYLASE"/>
    <property type="match status" value="1"/>
</dbReference>
<dbReference type="Gene3D" id="2.60.40.1110">
    <property type="match status" value="2"/>
</dbReference>
<dbReference type="CDD" id="cd10315">
    <property type="entry name" value="CBM41_pullulanase"/>
    <property type="match status" value="2"/>
</dbReference>
<proteinExistence type="inferred from homology"/>
<feature type="domain" description="Glycosyl hydrolase family 13 catalytic" evidence="9">
    <location>
        <begin position="58"/>
        <end position="512"/>
    </location>
</feature>
<dbReference type="GO" id="GO:0005975">
    <property type="term" value="P:carbohydrate metabolic process"/>
    <property type="evidence" value="ECO:0007669"/>
    <property type="project" value="InterPro"/>
</dbReference>
<protein>
    <recommendedName>
        <fullName evidence="2">Alpha-amylase</fullName>
    </recommendedName>
</protein>
<reference evidence="10 11" key="1">
    <citation type="journal article" date="2014" name="Int. J. Syst. Evol. Microbiol.">
        <title>Complete genome sequence of Corynebacterium casei LMG S-19264T (=DSM 44701T), isolated from a smear-ripened cheese.</title>
        <authorList>
            <consortium name="US DOE Joint Genome Institute (JGI-PGF)"/>
            <person name="Walter F."/>
            <person name="Albersmeier A."/>
            <person name="Kalinowski J."/>
            <person name="Ruckert C."/>
        </authorList>
    </citation>
    <scope>NUCLEOTIDE SEQUENCE [LARGE SCALE GENOMIC DNA]</scope>
    <source>
        <strain evidence="10 11">JCM 4490</strain>
    </source>
</reference>
<dbReference type="Pfam" id="PF17967">
    <property type="entry name" value="Pullulanase_N2"/>
    <property type="match status" value="1"/>
</dbReference>
<comment type="similarity">
    <text evidence="1">Belongs to the glycosyl hydrolase 13 family.</text>
</comment>
<feature type="signal peptide" evidence="8">
    <location>
        <begin position="1"/>
        <end position="30"/>
    </location>
</feature>
<dbReference type="InterPro" id="IPR017853">
    <property type="entry name" value="GH"/>
</dbReference>
<dbReference type="EMBL" id="BMUE01000010">
    <property type="protein sequence ID" value="GGW63229.1"/>
    <property type="molecule type" value="Genomic_DNA"/>
</dbReference>
<dbReference type="Pfam" id="PF03714">
    <property type="entry name" value="PUD"/>
    <property type="match status" value="2"/>
</dbReference>
<dbReference type="InterPro" id="IPR014756">
    <property type="entry name" value="Ig_E-set"/>
</dbReference>
<dbReference type="InterPro" id="IPR013780">
    <property type="entry name" value="Glyco_hydro_b"/>
</dbReference>
<organism evidence="10 11">
    <name type="scientific">Streptomyces lucensis JCM 4490</name>
    <dbReference type="NCBI Taxonomy" id="1306176"/>
    <lineage>
        <taxon>Bacteria</taxon>
        <taxon>Bacillati</taxon>
        <taxon>Actinomycetota</taxon>
        <taxon>Actinomycetes</taxon>
        <taxon>Kitasatosporales</taxon>
        <taxon>Streptomycetaceae</taxon>
        <taxon>Streptomyces</taxon>
    </lineage>
</organism>
<dbReference type="SMART" id="SM00642">
    <property type="entry name" value="Aamy"/>
    <property type="match status" value="1"/>
</dbReference>
<dbReference type="Gene3D" id="2.60.40.1180">
    <property type="entry name" value="Golgi alpha-mannosidase II"/>
    <property type="match status" value="1"/>
</dbReference>
<keyword evidence="3 8" id="KW-0732">Signal</keyword>
<dbReference type="GO" id="GO:0016798">
    <property type="term" value="F:hydrolase activity, acting on glycosyl bonds"/>
    <property type="evidence" value="ECO:0007669"/>
    <property type="project" value="UniProtKB-KW"/>
</dbReference>
<evidence type="ECO:0000256" key="8">
    <source>
        <dbReference type="SAM" id="SignalP"/>
    </source>
</evidence>
<comment type="caution">
    <text evidence="10">The sequence shown here is derived from an EMBL/GenBank/DDBJ whole genome shotgun (WGS) entry which is preliminary data.</text>
</comment>
<evidence type="ECO:0000259" key="9">
    <source>
        <dbReference type="SMART" id="SM00642"/>
    </source>
</evidence>
<evidence type="ECO:0000256" key="7">
    <source>
        <dbReference type="SAM" id="MobiDB-lite"/>
    </source>
</evidence>
<evidence type="ECO:0000313" key="11">
    <source>
        <dbReference type="Proteomes" id="UP000620224"/>
    </source>
</evidence>
<dbReference type="InterPro" id="IPR040671">
    <property type="entry name" value="Pullulanase_N2"/>
</dbReference>
<dbReference type="SUPFAM" id="SSF51011">
    <property type="entry name" value="Glycosyl hydrolase domain"/>
    <property type="match status" value="1"/>
</dbReference>
<dbReference type="Pfam" id="PF00128">
    <property type="entry name" value="Alpha-amylase"/>
    <property type="match status" value="1"/>
</dbReference>